<dbReference type="eggNOG" id="COG3682">
    <property type="taxonomic scope" value="Bacteria"/>
</dbReference>
<dbReference type="STRING" id="638301.HMPREF0444_1722"/>
<name>C8NIH7_9LACT</name>
<organism evidence="1 2">
    <name type="scientific">Granulicatella adiacens ATCC 49175</name>
    <dbReference type="NCBI Taxonomy" id="638301"/>
    <lineage>
        <taxon>Bacteria</taxon>
        <taxon>Bacillati</taxon>
        <taxon>Bacillota</taxon>
        <taxon>Bacilli</taxon>
        <taxon>Lactobacillales</taxon>
        <taxon>Carnobacteriaceae</taxon>
        <taxon>Granulicatella</taxon>
    </lineage>
</organism>
<dbReference type="AlphaFoldDB" id="C8NIH7"/>
<evidence type="ECO:0000313" key="2">
    <source>
        <dbReference type="Proteomes" id="UP000005926"/>
    </source>
</evidence>
<evidence type="ECO:0000313" key="1">
    <source>
        <dbReference type="EMBL" id="EEW36374.1"/>
    </source>
</evidence>
<keyword evidence="2" id="KW-1185">Reference proteome</keyword>
<comment type="caution">
    <text evidence="1">The sequence shown here is derived from an EMBL/GenBank/DDBJ whole genome shotgun (WGS) entry which is preliminary data.</text>
</comment>
<reference evidence="1 2" key="1">
    <citation type="submission" date="2009-08" db="EMBL/GenBank/DDBJ databases">
        <authorList>
            <person name="Muzny D."/>
            <person name="Qin X."/>
            <person name="Deng J."/>
            <person name="Jiang H."/>
            <person name="Liu Y."/>
            <person name="Qu J."/>
            <person name="Song X.-Z."/>
            <person name="Zhang L."/>
            <person name="Thornton R."/>
            <person name="Coyle M."/>
            <person name="Francisco L."/>
            <person name="Jackson L."/>
            <person name="Javaid M."/>
            <person name="Korchina V."/>
            <person name="Kovar C."/>
            <person name="Mata R."/>
            <person name="Mathew T."/>
            <person name="Ngo R."/>
            <person name="Nguyen L."/>
            <person name="Nguyen N."/>
            <person name="Okwuonu G."/>
            <person name="Ongeri F."/>
            <person name="Pham C."/>
            <person name="Simmons D."/>
            <person name="Wilczek-Boney K."/>
            <person name="Hale W."/>
            <person name="Jakkamsetti A."/>
            <person name="Pham P."/>
            <person name="Ruth R."/>
            <person name="San Lucas F."/>
            <person name="Warren J."/>
            <person name="Zhang J."/>
            <person name="Zhao Z."/>
            <person name="Zhou C."/>
            <person name="Zhu D."/>
            <person name="Lee S."/>
            <person name="Bess C."/>
            <person name="Blankenburg K."/>
            <person name="Forbes L."/>
            <person name="Fu Q."/>
            <person name="Gubbala S."/>
            <person name="Hirani K."/>
            <person name="Jayaseelan J.C."/>
            <person name="Lara F."/>
            <person name="Munidasa M."/>
            <person name="Palculict T."/>
            <person name="Patil S."/>
            <person name="Pu L.-L."/>
            <person name="Saada N."/>
            <person name="Tang L."/>
            <person name="Weissenberger G."/>
            <person name="Zhu Y."/>
            <person name="Hemphill L."/>
            <person name="Shang Y."/>
            <person name="Youmans B."/>
            <person name="Ayvaz T."/>
            <person name="Ross M."/>
            <person name="Santibanez J."/>
            <person name="Aqrawi P."/>
            <person name="Gross S."/>
            <person name="Joshi V."/>
            <person name="Fowler G."/>
            <person name="Nazareth L."/>
            <person name="Reid J."/>
            <person name="Worley K."/>
            <person name="Petrosino J."/>
            <person name="Highlander S."/>
            <person name="Gibbs R."/>
        </authorList>
    </citation>
    <scope>NUCLEOTIDE SEQUENCE [LARGE SCALE GENOMIC DNA]</scope>
    <source>
        <strain evidence="1 2">ATCC 49175</strain>
    </source>
</reference>
<dbReference type="Proteomes" id="UP000005926">
    <property type="component" value="Unassembled WGS sequence"/>
</dbReference>
<proteinExistence type="predicted"/>
<dbReference type="HOGENOM" id="CLU_203319_0_0_9"/>
<sequence length="77" mass="8819">MSTIQFNTYITDAEDIFNRICNKKVGNVIGSIIEDHVLSFDDIDRLEKILEIKKSFAVEEVACNCPEGQCECHLHHH</sequence>
<accession>C8NIH7</accession>
<dbReference type="EMBL" id="ACKZ01000029">
    <property type="protein sequence ID" value="EEW36374.1"/>
    <property type="molecule type" value="Genomic_DNA"/>
</dbReference>
<gene>
    <name evidence="1" type="ORF">HMPREF0444_1722</name>
</gene>
<protein>
    <submittedName>
        <fullName evidence="1">Uncharacterized protein</fullName>
    </submittedName>
</protein>